<accession>A9CZD5</accession>
<dbReference type="EMBL" id="ABIC01000004">
    <property type="protein sequence ID" value="EDQ02283.1"/>
    <property type="molecule type" value="Genomic_DNA"/>
</dbReference>
<reference evidence="1 2" key="1">
    <citation type="submission" date="2007-10" db="EMBL/GenBank/DDBJ databases">
        <authorList>
            <person name="Yayanos A."/>
            <person name="Ferriera S."/>
            <person name="Johnson J."/>
            <person name="Kravitz S."/>
            <person name="Halpern A."/>
            <person name="Remington K."/>
            <person name="Beeson K."/>
            <person name="Tran B."/>
            <person name="Rogers Y.-H."/>
            <person name="Friedman R."/>
            <person name="Venter J.C."/>
        </authorList>
    </citation>
    <scope>NUCLEOTIDE SEQUENCE [LARGE SCALE GENOMIC DNA]</scope>
    <source>
        <strain evidence="1 2">KT99</strain>
    </source>
</reference>
<sequence length="63" mass="6969">MDRQVDYVSNRIVSPGEISETACLNSYRPLMSKHHAGLHDKRALADALASMVELDIEKSSLVV</sequence>
<comment type="caution">
    <text evidence="1">The sequence shown here is derived from an EMBL/GenBank/DDBJ whole genome shotgun (WGS) entry which is preliminary data.</text>
</comment>
<evidence type="ECO:0000313" key="1">
    <source>
        <dbReference type="EMBL" id="EDQ02283.1"/>
    </source>
</evidence>
<proteinExistence type="predicted"/>
<keyword evidence="2" id="KW-1185">Reference proteome</keyword>
<dbReference type="AlphaFoldDB" id="A9CZD5"/>
<gene>
    <name evidence="1" type="ORF">KT99_12974</name>
</gene>
<evidence type="ECO:0000313" key="2">
    <source>
        <dbReference type="Proteomes" id="UP000005839"/>
    </source>
</evidence>
<organism evidence="1 2">
    <name type="scientific">Shewanella benthica KT99</name>
    <dbReference type="NCBI Taxonomy" id="314608"/>
    <lineage>
        <taxon>Bacteria</taxon>
        <taxon>Pseudomonadati</taxon>
        <taxon>Pseudomonadota</taxon>
        <taxon>Gammaproteobacteria</taxon>
        <taxon>Alteromonadales</taxon>
        <taxon>Shewanellaceae</taxon>
        <taxon>Shewanella</taxon>
    </lineage>
</organism>
<name>A9CZD5_9GAMM</name>
<dbReference type="Proteomes" id="UP000005839">
    <property type="component" value="Unassembled WGS sequence"/>
</dbReference>
<protein>
    <submittedName>
        <fullName evidence="1">Uncharacterized protein</fullName>
    </submittedName>
</protein>
<dbReference type="STRING" id="314608.KT99_12974"/>